<sequence>MEERILLFLNETYKVEFYQVEVVTNEMYRCHSRQGIFYARITNYKTYEEQLEELKWTHYLFNQGVGVAEIVPSSKGSSLEPLSLDEEQLCVVFKAAPGIHLPRTEWNEAVFRGLGQQIGRMHRVSKGYLNTEAAVTIRHWHESEEYDFLQYIPAEEKSIREIAAGVVTQIKELPRDPSNYGLIHGDLWLENILVDRDSALTMIDFQDCEQHFYIYDLVVPIYSALEYSFMGGGNLRDYERSITKAMLEGYQEEHHLSSEMLTKFPLFLKLKECFEYSLMHKYWNFEELSEAEVRILNLYRNKIETRPGTGTLNYSE</sequence>
<dbReference type="SUPFAM" id="SSF56112">
    <property type="entry name" value="Protein kinase-like (PK-like)"/>
    <property type="match status" value="1"/>
</dbReference>
<organism evidence="3 4">
    <name type="scientific">Paenibacillus tritici</name>
    <dbReference type="NCBI Taxonomy" id="1873425"/>
    <lineage>
        <taxon>Bacteria</taxon>
        <taxon>Bacillati</taxon>
        <taxon>Bacillota</taxon>
        <taxon>Bacilli</taxon>
        <taxon>Bacillales</taxon>
        <taxon>Paenibacillaceae</taxon>
        <taxon>Paenibacillus</taxon>
    </lineage>
</organism>
<evidence type="ECO:0000256" key="1">
    <source>
        <dbReference type="ARBA" id="ARBA00038240"/>
    </source>
</evidence>
<dbReference type="InterPro" id="IPR002575">
    <property type="entry name" value="Aminoglycoside_PTrfase"/>
</dbReference>
<dbReference type="Gene3D" id="3.90.1200.10">
    <property type="match status" value="1"/>
</dbReference>
<name>A0ABX2DLM7_9BACL</name>
<comment type="similarity">
    <text evidence="1">Belongs to the pseudomonas-type ThrB family.</text>
</comment>
<evidence type="ECO:0000313" key="3">
    <source>
        <dbReference type="EMBL" id="NQX45548.1"/>
    </source>
</evidence>
<evidence type="ECO:0000313" key="4">
    <source>
        <dbReference type="Proteomes" id="UP000711047"/>
    </source>
</evidence>
<comment type="caution">
    <text evidence="3">The sequence shown here is derived from an EMBL/GenBank/DDBJ whole genome shotgun (WGS) entry which is preliminary data.</text>
</comment>
<reference evidence="3 4" key="1">
    <citation type="submission" date="2020-05" db="EMBL/GenBank/DDBJ databases">
        <title>Paenibacillus glebae, sp. nov., Paenibacillus humi sp. nov., Paenibacillus pedi sp. nov., Paenibacillus terrestris sp. nov. and Paenibacillus terricola sp. nov., isolated from a forest top soil sample.</title>
        <authorList>
            <person name="Qi S."/>
            <person name="Carlier A."/>
            <person name="Cnockaert M."/>
            <person name="Vandamme P."/>
        </authorList>
    </citation>
    <scope>NUCLEOTIDE SEQUENCE [LARGE SCALE GENOMIC DNA]</scope>
    <source>
        <strain evidence="3 4">LMG 29502</strain>
    </source>
</reference>
<dbReference type="Pfam" id="PF01636">
    <property type="entry name" value="APH"/>
    <property type="match status" value="1"/>
</dbReference>
<keyword evidence="4" id="KW-1185">Reference proteome</keyword>
<gene>
    <name evidence="3" type="ORF">HQN87_09415</name>
</gene>
<dbReference type="PANTHER" id="PTHR21064:SF6">
    <property type="entry name" value="AMINOGLYCOSIDE PHOSPHOTRANSFERASE DOMAIN-CONTAINING PROTEIN"/>
    <property type="match status" value="1"/>
</dbReference>
<accession>A0ABX2DLM7</accession>
<dbReference type="RefSeq" id="WP_173131147.1">
    <property type="nucleotide sequence ID" value="NZ_JABMKX010000004.1"/>
</dbReference>
<proteinExistence type="inferred from homology"/>
<dbReference type="InterPro" id="IPR011009">
    <property type="entry name" value="Kinase-like_dom_sf"/>
</dbReference>
<evidence type="ECO:0000259" key="2">
    <source>
        <dbReference type="Pfam" id="PF01636"/>
    </source>
</evidence>
<dbReference type="EMBL" id="JABMKX010000004">
    <property type="protein sequence ID" value="NQX45548.1"/>
    <property type="molecule type" value="Genomic_DNA"/>
</dbReference>
<dbReference type="PANTHER" id="PTHR21064">
    <property type="entry name" value="AMINOGLYCOSIDE PHOSPHOTRANSFERASE DOMAIN-CONTAINING PROTEIN-RELATED"/>
    <property type="match status" value="1"/>
</dbReference>
<dbReference type="Proteomes" id="UP000711047">
    <property type="component" value="Unassembled WGS sequence"/>
</dbReference>
<feature type="domain" description="Aminoglycoside phosphotransferase" evidence="2">
    <location>
        <begin position="24"/>
        <end position="219"/>
    </location>
</feature>
<dbReference type="InterPro" id="IPR050249">
    <property type="entry name" value="Pseudomonas-type_ThrB"/>
</dbReference>
<protein>
    <submittedName>
        <fullName evidence="3">Phosphotransferase</fullName>
    </submittedName>
</protein>